<gene>
    <name evidence="1" type="ORF">A8926_5154</name>
</gene>
<dbReference type="EMBL" id="PJNB01000001">
    <property type="protein sequence ID" value="PKW17219.1"/>
    <property type="molecule type" value="Genomic_DNA"/>
</dbReference>
<organism evidence="1 2">
    <name type="scientific">Saccharopolyspora spinosa</name>
    <dbReference type="NCBI Taxonomy" id="60894"/>
    <lineage>
        <taxon>Bacteria</taxon>
        <taxon>Bacillati</taxon>
        <taxon>Actinomycetota</taxon>
        <taxon>Actinomycetes</taxon>
        <taxon>Pseudonocardiales</taxon>
        <taxon>Pseudonocardiaceae</taxon>
        <taxon>Saccharopolyspora</taxon>
    </lineage>
</organism>
<name>A0A2N3Y2R1_SACSN</name>
<protein>
    <submittedName>
        <fullName evidence="1">Uncharacterized protein</fullName>
    </submittedName>
</protein>
<evidence type="ECO:0000313" key="2">
    <source>
        <dbReference type="Proteomes" id="UP000233786"/>
    </source>
</evidence>
<evidence type="ECO:0000313" key="1">
    <source>
        <dbReference type="EMBL" id="PKW17219.1"/>
    </source>
</evidence>
<keyword evidence="2" id="KW-1185">Reference proteome</keyword>
<accession>A0A2N3Y2R1</accession>
<dbReference type="AlphaFoldDB" id="A0A2N3Y2R1"/>
<proteinExistence type="predicted"/>
<comment type="caution">
    <text evidence="1">The sequence shown here is derived from an EMBL/GenBank/DDBJ whole genome shotgun (WGS) entry which is preliminary data.</text>
</comment>
<sequence>MVTIEPNYGLDVVRTVRGFPEVEQLHATIGVRDLVLTGR</sequence>
<dbReference type="STRING" id="994479.GCA_000194155_01274"/>
<reference evidence="1" key="1">
    <citation type="submission" date="2017-12" db="EMBL/GenBank/DDBJ databases">
        <title>Sequencing the genomes of 1000 Actinobacteria strains.</title>
        <authorList>
            <person name="Klenk H.-P."/>
        </authorList>
    </citation>
    <scope>NUCLEOTIDE SEQUENCE [LARGE SCALE GENOMIC DNA]</scope>
    <source>
        <strain evidence="1">DSM 44228</strain>
    </source>
</reference>
<dbReference type="Proteomes" id="UP000233786">
    <property type="component" value="Unassembled WGS sequence"/>
</dbReference>